<proteinExistence type="inferred from homology"/>
<sequence>MEFTTDILSVFDKKWALLTAGKEDSFNTMTISWGGLGTIWNKPVATVYVRTSRYTHDFMDANEFFTVSFYPEECKKTLGVLGSKSGRDIDKMKESGLTPVKTGESMSFKEAEVTLVCKKLFKQKLEESNMPADIAKAMYEGQASHDMYIGEIVEIIR</sequence>
<evidence type="ECO:0000313" key="3">
    <source>
        <dbReference type="EMBL" id="SKA00921.1"/>
    </source>
</evidence>
<evidence type="ECO:0000313" key="4">
    <source>
        <dbReference type="Proteomes" id="UP000189857"/>
    </source>
</evidence>
<name>A0A1T4QBK4_9FIRM</name>
<evidence type="ECO:0000259" key="2">
    <source>
        <dbReference type="Pfam" id="PF01613"/>
    </source>
</evidence>
<protein>
    <submittedName>
        <fullName evidence="3">Flavin reductase like domain-containing protein</fullName>
    </submittedName>
</protein>
<dbReference type="OrthoDB" id="9791490at2"/>
<dbReference type="Pfam" id="PF01613">
    <property type="entry name" value="Flavin_Reduct"/>
    <property type="match status" value="1"/>
</dbReference>
<dbReference type="RefSeq" id="WP_078788121.1">
    <property type="nucleotide sequence ID" value="NZ_FMTO01000018.1"/>
</dbReference>
<accession>A0A1T4QBK4</accession>
<feature type="domain" description="Flavin reductase like" evidence="2">
    <location>
        <begin position="15"/>
        <end position="155"/>
    </location>
</feature>
<evidence type="ECO:0000256" key="1">
    <source>
        <dbReference type="ARBA" id="ARBA00038054"/>
    </source>
</evidence>
<dbReference type="PANTHER" id="PTHR43567:SF5">
    <property type="entry name" value="HYPOTHETICAL CYTOSOLIC PROTEIN"/>
    <property type="match status" value="1"/>
</dbReference>
<dbReference type="PANTHER" id="PTHR43567">
    <property type="entry name" value="FLAVOREDOXIN-RELATED-RELATED"/>
    <property type="match status" value="1"/>
</dbReference>
<dbReference type="InterPro" id="IPR052174">
    <property type="entry name" value="Flavoredoxin"/>
</dbReference>
<dbReference type="GO" id="GO:0016646">
    <property type="term" value="F:oxidoreductase activity, acting on the CH-NH group of donors, NAD or NADP as acceptor"/>
    <property type="evidence" value="ECO:0007669"/>
    <property type="project" value="UniProtKB-ARBA"/>
</dbReference>
<dbReference type="Proteomes" id="UP000189857">
    <property type="component" value="Unassembled WGS sequence"/>
</dbReference>
<dbReference type="AlphaFoldDB" id="A0A1T4QBK4"/>
<keyword evidence="4" id="KW-1185">Reference proteome</keyword>
<dbReference type="GO" id="GO:0010181">
    <property type="term" value="F:FMN binding"/>
    <property type="evidence" value="ECO:0007669"/>
    <property type="project" value="InterPro"/>
</dbReference>
<organism evidence="3 4">
    <name type="scientific">Eubacterium ruminantium</name>
    <dbReference type="NCBI Taxonomy" id="42322"/>
    <lineage>
        <taxon>Bacteria</taxon>
        <taxon>Bacillati</taxon>
        <taxon>Bacillota</taxon>
        <taxon>Clostridia</taxon>
        <taxon>Eubacteriales</taxon>
        <taxon>Eubacteriaceae</taxon>
        <taxon>Eubacterium</taxon>
    </lineage>
</organism>
<dbReference type="InterPro" id="IPR012349">
    <property type="entry name" value="Split_barrel_FMN-bd"/>
</dbReference>
<reference evidence="3 4" key="1">
    <citation type="submission" date="2017-02" db="EMBL/GenBank/DDBJ databases">
        <authorList>
            <person name="Peterson S.W."/>
        </authorList>
    </citation>
    <scope>NUCLEOTIDE SEQUENCE [LARGE SCALE GENOMIC DNA]</scope>
    <source>
        <strain evidence="3 4">ATCC 17233</strain>
    </source>
</reference>
<dbReference type="SUPFAM" id="SSF50475">
    <property type="entry name" value="FMN-binding split barrel"/>
    <property type="match status" value="1"/>
</dbReference>
<comment type="similarity">
    <text evidence="1">Belongs to the flavoredoxin family.</text>
</comment>
<dbReference type="EMBL" id="FUXA01000018">
    <property type="protein sequence ID" value="SKA00921.1"/>
    <property type="molecule type" value="Genomic_DNA"/>
</dbReference>
<dbReference type="InterPro" id="IPR002563">
    <property type="entry name" value="Flavin_Rdtase-like_dom"/>
</dbReference>
<gene>
    <name evidence="3" type="ORF">SAMN02745110_02328</name>
</gene>
<dbReference type="Gene3D" id="2.30.110.10">
    <property type="entry name" value="Electron Transport, Fmn-binding Protein, Chain A"/>
    <property type="match status" value="1"/>
</dbReference>